<feature type="region of interest" description="Disordered" evidence="1">
    <location>
        <begin position="1"/>
        <end position="29"/>
    </location>
</feature>
<comment type="caution">
    <text evidence="2">The sequence shown here is derived from an EMBL/GenBank/DDBJ whole genome shotgun (WGS) entry which is preliminary data.</text>
</comment>
<dbReference type="EMBL" id="JAAARO010000022">
    <property type="protein sequence ID" value="KAF5726834.1"/>
    <property type="molecule type" value="Genomic_DNA"/>
</dbReference>
<protein>
    <submittedName>
        <fullName evidence="2">Uncharacterized protein</fullName>
    </submittedName>
</protein>
<evidence type="ECO:0000313" key="3">
    <source>
        <dbReference type="Proteomes" id="UP000593562"/>
    </source>
</evidence>
<evidence type="ECO:0000313" key="2">
    <source>
        <dbReference type="EMBL" id="KAF5726834.1"/>
    </source>
</evidence>
<reference evidence="2 3" key="1">
    <citation type="journal article" date="2020" name="Nat. Commun.">
        <title>Genome of Tripterygium wilfordii and identification of cytochrome P450 involved in triptolide biosynthesis.</title>
        <authorList>
            <person name="Tu L."/>
            <person name="Su P."/>
            <person name="Zhang Z."/>
            <person name="Gao L."/>
            <person name="Wang J."/>
            <person name="Hu T."/>
            <person name="Zhou J."/>
            <person name="Zhang Y."/>
            <person name="Zhao Y."/>
            <person name="Liu Y."/>
            <person name="Song Y."/>
            <person name="Tong Y."/>
            <person name="Lu Y."/>
            <person name="Yang J."/>
            <person name="Xu C."/>
            <person name="Jia M."/>
            <person name="Peters R.J."/>
            <person name="Huang L."/>
            <person name="Gao W."/>
        </authorList>
    </citation>
    <scope>NUCLEOTIDE SEQUENCE [LARGE SCALE GENOMIC DNA]</scope>
    <source>
        <strain evidence="3">cv. XIE 37</strain>
        <tissue evidence="2">Leaf</tissue>
    </source>
</reference>
<accession>A0A7J7BY93</accession>
<proteinExistence type="predicted"/>
<sequence length="99" mass="11207">MKQVDGGSEVGSKFSRPKLTFDQLGGKGTGNHRSIGWYSMEIGLQVLVPLDHEIHMNLRFFSACYQEKSEYVGLASKFESFKGHFIWFFGGEVREGKAR</sequence>
<dbReference type="AlphaFoldDB" id="A0A7J7BY93"/>
<gene>
    <name evidence="2" type="ORF">HS088_TW22G00518</name>
</gene>
<evidence type="ECO:0000256" key="1">
    <source>
        <dbReference type="SAM" id="MobiDB-lite"/>
    </source>
</evidence>
<dbReference type="Proteomes" id="UP000593562">
    <property type="component" value="Unassembled WGS sequence"/>
</dbReference>
<keyword evidence="3" id="KW-1185">Reference proteome</keyword>
<dbReference type="InParanoid" id="A0A7J7BY93"/>
<name>A0A7J7BY93_TRIWF</name>
<organism evidence="2 3">
    <name type="scientific">Tripterygium wilfordii</name>
    <name type="common">Thunder God vine</name>
    <dbReference type="NCBI Taxonomy" id="458696"/>
    <lineage>
        <taxon>Eukaryota</taxon>
        <taxon>Viridiplantae</taxon>
        <taxon>Streptophyta</taxon>
        <taxon>Embryophyta</taxon>
        <taxon>Tracheophyta</taxon>
        <taxon>Spermatophyta</taxon>
        <taxon>Magnoliopsida</taxon>
        <taxon>eudicotyledons</taxon>
        <taxon>Gunneridae</taxon>
        <taxon>Pentapetalae</taxon>
        <taxon>rosids</taxon>
        <taxon>fabids</taxon>
        <taxon>Celastrales</taxon>
        <taxon>Celastraceae</taxon>
        <taxon>Tripterygium</taxon>
    </lineage>
</organism>